<feature type="domain" description="HTH tetR-type" evidence="3">
    <location>
        <begin position="10"/>
        <end position="71"/>
    </location>
</feature>
<dbReference type="InterPro" id="IPR009057">
    <property type="entry name" value="Homeodomain-like_sf"/>
</dbReference>
<keyword evidence="5" id="KW-1185">Reference proteome</keyword>
<evidence type="ECO:0000256" key="1">
    <source>
        <dbReference type="ARBA" id="ARBA00023125"/>
    </source>
</evidence>
<keyword evidence="1 2" id="KW-0238">DNA-binding</keyword>
<name>A0A1V8MAG8_9GAMM</name>
<sequence length="197" mass="22831">MDQEIQKDKEELHNDILVAALKLFAEKGYFNTSLTEIAELSGVKTSAGIYKHFKNKQEIAQALYLWIIDRLNVSIDDIRRRNRKSSEQLREIVDLWFRLTDEAPEVMQFLLVLNISEFLPEEKPIMETPPFVKIIKILQNGIKEGEIKAIDGQRAYCHFFGIIENTLKQVLTGNLKKKADYYEGDAWLSAWATIVKK</sequence>
<dbReference type="OrthoDB" id="5816932at2"/>
<evidence type="ECO:0000256" key="2">
    <source>
        <dbReference type="PROSITE-ProRule" id="PRU00335"/>
    </source>
</evidence>
<dbReference type="Gene3D" id="1.10.357.10">
    <property type="entry name" value="Tetracycline Repressor, domain 2"/>
    <property type="match status" value="1"/>
</dbReference>
<dbReference type="InterPro" id="IPR001647">
    <property type="entry name" value="HTH_TetR"/>
</dbReference>
<evidence type="ECO:0000313" key="5">
    <source>
        <dbReference type="Proteomes" id="UP000191980"/>
    </source>
</evidence>
<comment type="caution">
    <text evidence="2">Lacks conserved residue(s) required for the propagation of feature annotation.</text>
</comment>
<dbReference type="AlphaFoldDB" id="A0A1V8MAG8"/>
<dbReference type="InterPro" id="IPR036271">
    <property type="entry name" value="Tet_transcr_reg_TetR-rel_C_sf"/>
</dbReference>
<dbReference type="SUPFAM" id="SSF48498">
    <property type="entry name" value="Tetracyclin repressor-like, C-terminal domain"/>
    <property type="match status" value="1"/>
</dbReference>
<gene>
    <name evidence="4" type="ORF">AU255_11950</name>
</gene>
<protein>
    <submittedName>
        <fullName evidence="4">TetR family transcriptional regulator</fullName>
    </submittedName>
</protein>
<organism evidence="4 5">
    <name type="scientific">Methyloprofundus sedimenti</name>
    <dbReference type="NCBI Taxonomy" id="1420851"/>
    <lineage>
        <taxon>Bacteria</taxon>
        <taxon>Pseudomonadati</taxon>
        <taxon>Pseudomonadota</taxon>
        <taxon>Gammaproteobacteria</taxon>
        <taxon>Methylococcales</taxon>
        <taxon>Methylococcaceae</taxon>
        <taxon>Methyloprofundus</taxon>
    </lineage>
</organism>
<dbReference type="PANTHER" id="PTHR43479:SF11">
    <property type="entry name" value="ACREF_ENVCD OPERON REPRESSOR-RELATED"/>
    <property type="match status" value="1"/>
</dbReference>
<dbReference type="PANTHER" id="PTHR43479">
    <property type="entry name" value="ACREF/ENVCD OPERON REPRESSOR-RELATED"/>
    <property type="match status" value="1"/>
</dbReference>
<dbReference type="SUPFAM" id="SSF46689">
    <property type="entry name" value="Homeodomain-like"/>
    <property type="match status" value="1"/>
</dbReference>
<dbReference type="Pfam" id="PF00440">
    <property type="entry name" value="TetR_N"/>
    <property type="match status" value="1"/>
</dbReference>
<dbReference type="RefSeq" id="WP_080523092.1">
    <property type="nucleotide sequence ID" value="NZ_LPUF01000001.1"/>
</dbReference>
<comment type="caution">
    <text evidence="4">The sequence shown here is derived from an EMBL/GenBank/DDBJ whole genome shotgun (WGS) entry which is preliminary data.</text>
</comment>
<dbReference type="STRING" id="1420851.AU255_11950"/>
<accession>A0A1V8MAG8</accession>
<dbReference type="InterPro" id="IPR050624">
    <property type="entry name" value="HTH-type_Tx_Regulator"/>
</dbReference>
<evidence type="ECO:0000259" key="3">
    <source>
        <dbReference type="PROSITE" id="PS50977"/>
    </source>
</evidence>
<dbReference type="Proteomes" id="UP000191980">
    <property type="component" value="Unassembled WGS sequence"/>
</dbReference>
<dbReference type="EMBL" id="LPUF01000001">
    <property type="protein sequence ID" value="OQK18492.1"/>
    <property type="molecule type" value="Genomic_DNA"/>
</dbReference>
<reference evidence="4 5" key="1">
    <citation type="submission" date="2015-12" db="EMBL/GenBank/DDBJ databases">
        <authorList>
            <person name="Shamseldin A."/>
            <person name="Moawad H."/>
            <person name="Abd El-Rahim W.M."/>
            <person name="Sadowsky M.J."/>
        </authorList>
    </citation>
    <scope>NUCLEOTIDE SEQUENCE [LARGE SCALE GENOMIC DNA]</scope>
    <source>
        <strain evidence="4 5">WF1</strain>
    </source>
</reference>
<evidence type="ECO:0000313" key="4">
    <source>
        <dbReference type="EMBL" id="OQK18492.1"/>
    </source>
</evidence>
<proteinExistence type="predicted"/>
<dbReference type="GO" id="GO:0003677">
    <property type="term" value="F:DNA binding"/>
    <property type="evidence" value="ECO:0007669"/>
    <property type="project" value="UniProtKB-UniRule"/>
</dbReference>
<dbReference type="PROSITE" id="PS50977">
    <property type="entry name" value="HTH_TETR_2"/>
    <property type="match status" value="1"/>
</dbReference>